<dbReference type="EMBL" id="JASDDK010000002">
    <property type="protein sequence ID" value="MDN3492407.1"/>
    <property type="molecule type" value="Genomic_DNA"/>
</dbReference>
<evidence type="ECO:0000313" key="7">
    <source>
        <dbReference type="EMBL" id="MDN3492407.1"/>
    </source>
</evidence>
<dbReference type="GO" id="GO:0016874">
    <property type="term" value="F:ligase activity"/>
    <property type="evidence" value="ECO:0007669"/>
    <property type="project" value="UniProtKB-KW"/>
</dbReference>
<feature type="transmembrane region" description="Helical" evidence="5">
    <location>
        <begin position="30"/>
        <end position="47"/>
    </location>
</feature>
<dbReference type="Proteomes" id="UP001231197">
    <property type="component" value="Unassembled WGS sequence"/>
</dbReference>
<dbReference type="PANTHER" id="PTHR37422">
    <property type="entry name" value="TEICHURONIC ACID BIOSYNTHESIS PROTEIN TUAE"/>
    <property type="match status" value="1"/>
</dbReference>
<proteinExistence type="predicted"/>
<feature type="transmembrane region" description="Helical" evidence="5">
    <location>
        <begin position="163"/>
        <end position="182"/>
    </location>
</feature>
<keyword evidence="3 5" id="KW-1133">Transmembrane helix</keyword>
<feature type="transmembrane region" description="Helical" evidence="5">
    <location>
        <begin position="402"/>
        <end position="417"/>
    </location>
</feature>
<evidence type="ECO:0000256" key="2">
    <source>
        <dbReference type="ARBA" id="ARBA00022692"/>
    </source>
</evidence>
<dbReference type="PANTHER" id="PTHR37422:SF13">
    <property type="entry name" value="LIPOPOLYSACCHARIDE BIOSYNTHESIS PROTEIN PA4999-RELATED"/>
    <property type="match status" value="1"/>
</dbReference>
<feature type="transmembrane region" description="Helical" evidence="5">
    <location>
        <begin position="282"/>
        <end position="299"/>
    </location>
</feature>
<dbReference type="InterPro" id="IPR007016">
    <property type="entry name" value="O-antigen_ligase-rel_domated"/>
</dbReference>
<feature type="domain" description="O-antigen ligase-related" evidence="6">
    <location>
        <begin position="238"/>
        <end position="386"/>
    </location>
</feature>
<evidence type="ECO:0000259" key="6">
    <source>
        <dbReference type="Pfam" id="PF04932"/>
    </source>
</evidence>
<evidence type="ECO:0000256" key="3">
    <source>
        <dbReference type="ARBA" id="ARBA00022989"/>
    </source>
</evidence>
<feature type="transmembrane region" description="Helical" evidence="5">
    <location>
        <begin position="231"/>
        <end position="247"/>
    </location>
</feature>
<evidence type="ECO:0000256" key="1">
    <source>
        <dbReference type="ARBA" id="ARBA00004141"/>
    </source>
</evidence>
<keyword evidence="7" id="KW-0436">Ligase</keyword>
<evidence type="ECO:0000313" key="8">
    <source>
        <dbReference type="Proteomes" id="UP001231197"/>
    </source>
</evidence>
<dbReference type="InterPro" id="IPR051533">
    <property type="entry name" value="WaaL-like"/>
</dbReference>
<accession>A0ABT7ZTS4</accession>
<organism evidence="7 8">
    <name type="scientific">Winogradskyella bathintestinalis</name>
    <dbReference type="NCBI Taxonomy" id="3035208"/>
    <lineage>
        <taxon>Bacteria</taxon>
        <taxon>Pseudomonadati</taxon>
        <taxon>Bacteroidota</taxon>
        <taxon>Flavobacteriia</taxon>
        <taxon>Flavobacteriales</taxon>
        <taxon>Flavobacteriaceae</taxon>
        <taxon>Winogradskyella</taxon>
    </lineage>
</organism>
<dbReference type="Pfam" id="PF04932">
    <property type="entry name" value="Wzy_C"/>
    <property type="match status" value="1"/>
</dbReference>
<name>A0ABT7ZTS4_9FLAO</name>
<comment type="subcellular location">
    <subcellularLocation>
        <location evidence="1">Membrane</location>
        <topology evidence="1">Multi-pass membrane protein</topology>
    </subcellularLocation>
</comment>
<feature type="transmembrane region" description="Helical" evidence="5">
    <location>
        <begin position="253"/>
        <end position="270"/>
    </location>
</feature>
<feature type="transmembrane region" description="Helical" evidence="5">
    <location>
        <begin position="6"/>
        <end position="23"/>
    </location>
</feature>
<keyword evidence="2 5" id="KW-0812">Transmembrane</keyword>
<feature type="transmembrane region" description="Helical" evidence="5">
    <location>
        <begin position="105"/>
        <end position="125"/>
    </location>
</feature>
<feature type="transmembrane region" description="Helical" evidence="5">
    <location>
        <begin position="80"/>
        <end position="98"/>
    </location>
</feature>
<keyword evidence="8" id="KW-1185">Reference proteome</keyword>
<gene>
    <name evidence="7" type="ORF">QMA06_06725</name>
</gene>
<evidence type="ECO:0000256" key="4">
    <source>
        <dbReference type="ARBA" id="ARBA00023136"/>
    </source>
</evidence>
<keyword evidence="4 5" id="KW-0472">Membrane</keyword>
<protein>
    <submittedName>
        <fullName evidence="7">O-antigen ligase family protein</fullName>
    </submittedName>
</protein>
<evidence type="ECO:0000256" key="5">
    <source>
        <dbReference type="SAM" id="Phobius"/>
    </source>
</evidence>
<feature type="transmembrane region" description="Helical" evidence="5">
    <location>
        <begin position="374"/>
        <end position="390"/>
    </location>
</feature>
<sequence>MKTNITYISAVGVHAALGFIIYLNESIAKLYFLSALLYFLYGIIMVANKDKTLEVLKACAYFVGAEVFFRTTKASISYEAGKYIVIMFVLIGMFYKGVSGKGYPYFIYLMFLVPSVFVASTTLSFDANFRTNIAFVLSGPVCLGLAALFCYNKHVTFKQMSQILLFLLLPIIAHTVYIYFYAPDLKDIITGTGSNRSAAGGFGANQVATALGLGMFVLGIRVFINSPTIGIKLFNIAILILMSYRAIVTFSRGGVIAALLCIGIFLFMYFLQAKSKARNRILGIFVLFVGAMVLSWIISSNQSSGMLEKRYANQNARGVDKTDITTGRGELFMGELEGFITNPFFGIGSSRAKDQRIEEDGQGVTSHNEVSRTLAEHGIFGLIILIILLIKPLDLRSSNKQNYYFYALLAFWFATINHSSMRIAAPAFIYALALLNVKHEKRPIHRKQLKDQNV</sequence>
<comment type="caution">
    <text evidence="7">The sequence shown here is derived from an EMBL/GenBank/DDBJ whole genome shotgun (WGS) entry which is preliminary data.</text>
</comment>
<feature type="transmembrane region" description="Helical" evidence="5">
    <location>
        <begin position="202"/>
        <end position="224"/>
    </location>
</feature>
<reference evidence="7 8" key="1">
    <citation type="journal article" date="2023" name="Int. J. Syst. Evol. Microbiol.">
        <title>Winogradskyella bathintestinalis sp. nov., isolated from the intestine of the deep-sea loosejaw dragonfish, Malacosteus niger.</title>
        <authorList>
            <person name="Uniacke-Lowe S."/>
            <person name="Johnson C.N."/>
            <person name="Stanton C."/>
            <person name="Hill C."/>
            <person name="Ross P."/>
        </authorList>
    </citation>
    <scope>NUCLEOTIDE SEQUENCE [LARGE SCALE GENOMIC DNA]</scope>
    <source>
        <strain evidence="7 8">APC 3343</strain>
    </source>
</reference>
<dbReference type="RefSeq" id="WP_290206101.1">
    <property type="nucleotide sequence ID" value="NZ_JASDDK010000002.1"/>
</dbReference>
<feature type="transmembrane region" description="Helical" evidence="5">
    <location>
        <begin position="131"/>
        <end position="151"/>
    </location>
</feature>